<comment type="caution">
    <text evidence="2">The sequence shown here is derived from an EMBL/GenBank/DDBJ whole genome shotgun (WGS) entry which is preliminary data.</text>
</comment>
<evidence type="ECO:0000259" key="1">
    <source>
        <dbReference type="Pfam" id="PF00535"/>
    </source>
</evidence>
<reference evidence="2" key="2">
    <citation type="journal article" date="2021" name="PeerJ">
        <title>Extensive microbial diversity within the chicken gut microbiome revealed by metagenomics and culture.</title>
        <authorList>
            <person name="Gilroy R."/>
            <person name="Ravi A."/>
            <person name="Getino M."/>
            <person name="Pursley I."/>
            <person name="Horton D.L."/>
            <person name="Alikhan N.F."/>
            <person name="Baker D."/>
            <person name="Gharbi K."/>
            <person name="Hall N."/>
            <person name="Watson M."/>
            <person name="Adriaenssens E.M."/>
            <person name="Foster-Nyarko E."/>
            <person name="Jarju S."/>
            <person name="Secka A."/>
            <person name="Antonio M."/>
            <person name="Oren A."/>
            <person name="Chaudhuri R.R."/>
            <person name="La Ragione R."/>
            <person name="Hildebrand F."/>
            <person name="Pallen M.J."/>
        </authorList>
    </citation>
    <scope>NUCLEOTIDE SEQUENCE</scope>
    <source>
        <strain evidence="2">F1-3629</strain>
    </source>
</reference>
<dbReference type="Pfam" id="PF00535">
    <property type="entry name" value="Glycos_transf_2"/>
    <property type="match status" value="1"/>
</dbReference>
<dbReference type="InterPro" id="IPR029044">
    <property type="entry name" value="Nucleotide-diphossugar_trans"/>
</dbReference>
<dbReference type="Gene3D" id="3.90.550.10">
    <property type="entry name" value="Spore Coat Polysaccharide Biosynthesis Protein SpsA, Chain A"/>
    <property type="match status" value="1"/>
</dbReference>
<dbReference type="CDD" id="cd00761">
    <property type="entry name" value="Glyco_tranf_GTA_type"/>
    <property type="match status" value="1"/>
</dbReference>
<reference evidence="2" key="1">
    <citation type="submission" date="2020-10" db="EMBL/GenBank/DDBJ databases">
        <authorList>
            <person name="Gilroy R."/>
        </authorList>
    </citation>
    <scope>NUCLEOTIDE SEQUENCE</scope>
    <source>
        <strain evidence="2">F1-3629</strain>
    </source>
</reference>
<dbReference type="Proteomes" id="UP000771749">
    <property type="component" value="Unassembled WGS sequence"/>
</dbReference>
<dbReference type="PANTHER" id="PTHR43685:SF2">
    <property type="entry name" value="GLYCOSYLTRANSFERASE 2-LIKE DOMAIN-CONTAINING PROTEIN"/>
    <property type="match status" value="1"/>
</dbReference>
<dbReference type="InterPro" id="IPR001173">
    <property type="entry name" value="Glyco_trans_2-like"/>
</dbReference>
<proteinExistence type="predicted"/>
<sequence length="48" mass="5445">MCQKKITPRISVIVPVYNAEKFIPRCISSVLSQSYQDFELLLVDDGSI</sequence>
<organism evidence="2 3">
    <name type="scientific">Candidatus Cryptobacteroides gallistercoris</name>
    <dbReference type="NCBI Taxonomy" id="2840765"/>
    <lineage>
        <taxon>Bacteria</taxon>
        <taxon>Pseudomonadati</taxon>
        <taxon>Bacteroidota</taxon>
        <taxon>Bacteroidia</taxon>
        <taxon>Bacteroidales</taxon>
        <taxon>Candidatus Cryptobacteroides</taxon>
    </lineage>
</organism>
<dbReference type="EMBL" id="JADIMJ010000028">
    <property type="protein sequence ID" value="MBO8453426.1"/>
    <property type="molecule type" value="Genomic_DNA"/>
</dbReference>
<accession>A0A940IF91</accession>
<dbReference type="InterPro" id="IPR050834">
    <property type="entry name" value="Glycosyltransf_2"/>
</dbReference>
<gene>
    <name evidence="2" type="ORF">IAC07_01730</name>
</gene>
<dbReference type="SUPFAM" id="SSF53448">
    <property type="entry name" value="Nucleotide-diphospho-sugar transferases"/>
    <property type="match status" value="1"/>
</dbReference>
<protein>
    <submittedName>
        <fullName evidence="2">Glycosyltransferase</fullName>
    </submittedName>
</protein>
<evidence type="ECO:0000313" key="2">
    <source>
        <dbReference type="EMBL" id="MBO8453426.1"/>
    </source>
</evidence>
<evidence type="ECO:0000313" key="3">
    <source>
        <dbReference type="Proteomes" id="UP000771749"/>
    </source>
</evidence>
<feature type="domain" description="Glycosyltransferase 2-like" evidence="1">
    <location>
        <begin position="11"/>
        <end position="47"/>
    </location>
</feature>
<name>A0A940IF91_9BACT</name>
<dbReference type="AlphaFoldDB" id="A0A940IF91"/>
<dbReference type="PANTHER" id="PTHR43685">
    <property type="entry name" value="GLYCOSYLTRANSFERASE"/>
    <property type="match status" value="1"/>
</dbReference>